<keyword evidence="4" id="KW-1185">Reference proteome</keyword>
<evidence type="ECO:0000259" key="2">
    <source>
        <dbReference type="Pfam" id="PF01261"/>
    </source>
</evidence>
<keyword evidence="1" id="KW-0119">Carbohydrate metabolism</keyword>
<reference evidence="3 4" key="1">
    <citation type="submission" date="2024-03" db="EMBL/GenBank/DDBJ databases">
        <title>Whole genomes of four grape xylem sap localized bacterial endophytes.</title>
        <authorList>
            <person name="Kumar G."/>
            <person name="Savka M.A."/>
        </authorList>
    </citation>
    <scope>NUCLEOTIDE SEQUENCE [LARGE SCALE GENOMIC DNA]</scope>
    <source>
        <strain evidence="3 4">RIT_GXS8</strain>
    </source>
</reference>
<dbReference type="InterPro" id="IPR036237">
    <property type="entry name" value="Xyl_isomerase-like_sf"/>
</dbReference>
<keyword evidence="3" id="KW-0413">Isomerase</keyword>
<dbReference type="GO" id="GO:0016853">
    <property type="term" value="F:isomerase activity"/>
    <property type="evidence" value="ECO:0007669"/>
    <property type="project" value="UniProtKB-KW"/>
</dbReference>
<evidence type="ECO:0000313" key="4">
    <source>
        <dbReference type="Proteomes" id="UP001370299"/>
    </source>
</evidence>
<proteinExistence type="predicted"/>
<evidence type="ECO:0000313" key="3">
    <source>
        <dbReference type="EMBL" id="MEK0171234.1"/>
    </source>
</evidence>
<feature type="domain" description="Xylose isomerase-like TIM barrel" evidence="2">
    <location>
        <begin position="64"/>
        <end position="289"/>
    </location>
</feature>
<dbReference type="RefSeq" id="WP_340197277.1">
    <property type="nucleotide sequence ID" value="NZ_JBBKAP010000061.1"/>
</dbReference>
<evidence type="ECO:0000256" key="1">
    <source>
        <dbReference type="ARBA" id="ARBA00023277"/>
    </source>
</evidence>
<organism evidence="3 4">
    <name type="scientific">Curtobacterium citreum</name>
    <dbReference type="NCBI Taxonomy" id="2036"/>
    <lineage>
        <taxon>Bacteria</taxon>
        <taxon>Bacillati</taxon>
        <taxon>Actinomycetota</taxon>
        <taxon>Actinomycetes</taxon>
        <taxon>Micrococcales</taxon>
        <taxon>Microbacteriaceae</taxon>
        <taxon>Curtobacterium</taxon>
    </lineage>
</organism>
<dbReference type="SUPFAM" id="SSF51658">
    <property type="entry name" value="Xylose isomerase-like"/>
    <property type="match status" value="1"/>
</dbReference>
<dbReference type="InterPro" id="IPR050312">
    <property type="entry name" value="IolE/XylAMocC-like"/>
</dbReference>
<dbReference type="PANTHER" id="PTHR12110">
    <property type="entry name" value="HYDROXYPYRUVATE ISOMERASE"/>
    <property type="match status" value="1"/>
</dbReference>
<protein>
    <submittedName>
        <fullName evidence="3">Sugar phosphate isomerase/epimerase family protein</fullName>
    </submittedName>
</protein>
<dbReference type="EMBL" id="JBBLYY010000036">
    <property type="protein sequence ID" value="MEK0171234.1"/>
    <property type="molecule type" value="Genomic_DNA"/>
</dbReference>
<dbReference type="Pfam" id="PF01261">
    <property type="entry name" value="AP_endonuc_2"/>
    <property type="match status" value="1"/>
</dbReference>
<dbReference type="InterPro" id="IPR013022">
    <property type="entry name" value="Xyl_isomerase-like_TIM-brl"/>
</dbReference>
<dbReference type="Gene3D" id="3.20.20.150">
    <property type="entry name" value="Divalent-metal-dependent TIM barrel enzymes"/>
    <property type="match status" value="1"/>
</dbReference>
<dbReference type="Proteomes" id="UP001370299">
    <property type="component" value="Unassembled WGS sequence"/>
</dbReference>
<name>A0ABU8Y8T8_9MICO</name>
<comment type="caution">
    <text evidence="3">The sequence shown here is derived from an EMBL/GenBank/DDBJ whole genome shotgun (WGS) entry which is preliminary data.</text>
</comment>
<sequence>MKFSVFTASTPDWTPSQAASTLAEQGWDGVEWRIVDDRPADGTVVPAGRSFWAGNASTWQFTGIQDQVGEIARITDAAGLEYSGIGGYQQASDHEGVETMLRVTSELGARQVRVSMPVYRQEKERTGETYGQIFDRTRADLEWAVTRATELGVKALVELHHMTITPSASAALRLVDGLDPEHVGVIHDLGNLVIEGYEDHLAAFELLGPYLAHAHVKNARWVDTGDTRADGSTIWQHEWAPLRTGQASVSEYLDALRQVGYDGWVTIEDFSTDLPLEARTADNLAYLRSLVPVSA</sequence>
<accession>A0ABU8Y8T8</accession>
<gene>
    <name evidence="3" type="ORF">WMN62_07115</name>
</gene>